<accession>A0A1Q9YJS7</accession>
<protein>
    <submittedName>
        <fullName evidence="1">Uncharacterized protein</fullName>
    </submittedName>
</protein>
<evidence type="ECO:0000313" key="1">
    <source>
        <dbReference type="EMBL" id="OLU44737.1"/>
    </source>
</evidence>
<reference evidence="1 2" key="1">
    <citation type="submission" date="2016-11" db="EMBL/GenBank/DDBJ databases">
        <title>Description of two novel members of the family Erysipelotrichaceae: Ileibacterium lipovorans gen. nov., sp. nov. and Dubosiella newyorkensis, gen. nov., sp. nov.</title>
        <authorList>
            <person name="Cox L.M."/>
            <person name="Sohn J."/>
            <person name="Tyrrell K.L."/>
            <person name="Citron D.M."/>
            <person name="Lawson P.A."/>
            <person name="Patel N.B."/>
            <person name="Iizumi T."/>
            <person name="Perez-Perez G.I."/>
            <person name="Goldstein E.J."/>
            <person name="Blaser M.J."/>
        </authorList>
    </citation>
    <scope>NUCLEOTIDE SEQUENCE [LARGE SCALE GENOMIC DNA]</scope>
    <source>
        <strain evidence="1 2">NYU-BL-K8</strain>
    </source>
</reference>
<sequence length="197" mass="21410">MPATAEETRRVVLGSGENYLKEVDGEIDTSDVDKLITDFFVPENLWGDTKNGGTLTYTPSTYTVTDDLGRVVETFLTKEEVKLALGLVRINDKILIPLMETARIATSNVTGRKVLKVGGLSNASGKSYLVGFKHIDNKRGNIFVIIVGKNDGELQLSFSPESETILNPSFVAGSMDQEGTKIILVIDQPQTETEVGA</sequence>
<name>A0A1Q9YJS7_9FIRM</name>
<dbReference type="EMBL" id="MPJZ01000057">
    <property type="protein sequence ID" value="OLU44737.1"/>
    <property type="molecule type" value="Genomic_DNA"/>
</dbReference>
<dbReference type="GeneID" id="82202450"/>
<dbReference type="RefSeq" id="WP_075818719.1">
    <property type="nucleotide sequence ID" value="NZ_MPJZ01000057.1"/>
</dbReference>
<evidence type="ECO:0000313" key="2">
    <source>
        <dbReference type="Proteomes" id="UP000186758"/>
    </source>
</evidence>
<gene>
    <name evidence="1" type="ORF">BO223_07335</name>
</gene>
<dbReference type="Proteomes" id="UP000186758">
    <property type="component" value="Unassembled WGS sequence"/>
</dbReference>
<organism evidence="1 2">
    <name type="scientific">Faecalibaculum rodentium</name>
    <dbReference type="NCBI Taxonomy" id="1702221"/>
    <lineage>
        <taxon>Bacteria</taxon>
        <taxon>Bacillati</taxon>
        <taxon>Bacillota</taxon>
        <taxon>Erysipelotrichia</taxon>
        <taxon>Erysipelotrichales</taxon>
        <taxon>Erysipelotrichaceae</taxon>
        <taxon>Faecalibaculum</taxon>
    </lineage>
</organism>
<dbReference type="AlphaFoldDB" id="A0A1Q9YJS7"/>
<comment type="caution">
    <text evidence="1">The sequence shown here is derived from an EMBL/GenBank/DDBJ whole genome shotgun (WGS) entry which is preliminary data.</text>
</comment>
<proteinExistence type="predicted"/>